<protein>
    <submittedName>
        <fullName evidence="1">Thiazole-containing bacteriocin maturation protein</fullName>
    </submittedName>
</protein>
<evidence type="ECO:0000313" key="2">
    <source>
        <dbReference type="Proteomes" id="UP000094580"/>
    </source>
</evidence>
<sequence>MSKLNPSTRLKVNRDTFFVPDSNGGVYFRNNLSSFRMEGASVYQWIEKLLPMFNGEHSIGSLTNGLPDQYRDRVYEIGETLYKNGFARDISKDHPHQLSEDILNKYASQIEFLNCFGDSGSYRFQTYRQSKILAIGSGTIVTSLVSALLESGLAKFHLLITNTENTDKKRIKEIVDNARRTDHEVEVELIKRKKLSLQEIVSTFDSILYVSEDDHVYELKMLNEICKREKKRFIPAISSQKICMAGPLVTSSSEACFESAWRSVHQNILCEEGTNQPLSLMTSAMLANIMVFELFKDITKSRETEKNNQVYIINQETLEGSWHSFSPHPLVTGKAKAKIVHNFEEKLEQNKPRGDLSKLITYLGQFNSQETGLFHVWDEGELNQLPLAQCRIQVVDPLTEGPVKLLTSTICTELTHEEARREAGLTGVEMYVSQIASQLIKNSESDVVECIEPGEYIAIATGQTFSESICRALQKYLSEELNKQTSDHKNHIQEIKAIKIEDNCAQFYLQTLNTIHESPKIALGKEICGFPVVWVGTEKGWYRSVGLNITMALQDALKQVLKESQNKIQLIASTAIQSSLVIVEEKQIPEMIIPQSNRAQHTDLLIAAIDILKQKNMELQTLEFMLESINVDELAGVYGVLLREVSST</sequence>
<name>A0ABX2ZTJ2_9BACI</name>
<dbReference type="EMBL" id="MDKC01000003">
    <property type="protein sequence ID" value="ODG93091.1"/>
    <property type="molecule type" value="Genomic_DNA"/>
</dbReference>
<dbReference type="NCBIfam" id="TIGR03693">
    <property type="entry name" value="ocin_ThiF_like"/>
    <property type="match status" value="1"/>
</dbReference>
<dbReference type="InterPro" id="IPR022368">
    <property type="entry name" value="Thiazole_bacteriocin_mat_put"/>
</dbReference>
<gene>
    <name evidence="1" type="ORF">BED47_16395</name>
</gene>
<keyword evidence="2" id="KW-1185">Reference proteome</keyword>
<dbReference type="InterPro" id="IPR035985">
    <property type="entry name" value="Ubiquitin-activating_enz"/>
</dbReference>
<proteinExistence type="predicted"/>
<comment type="caution">
    <text evidence="1">The sequence shown here is derived from an EMBL/GenBank/DDBJ whole genome shotgun (WGS) entry which is preliminary data.</text>
</comment>
<accession>A0ABX2ZTJ2</accession>
<reference evidence="1 2" key="1">
    <citation type="submission" date="2016-07" db="EMBL/GenBank/DDBJ databases">
        <authorList>
            <person name="Townsley L."/>
            <person name="Shank E.A."/>
        </authorList>
    </citation>
    <scope>NUCLEOTIDE SEQUENCE [LARGE SCALE GENOMIC DNA]</scope>
    <source>
        <strain evidence="1 2">CH01</strain>
    </source>
</reference>
<dbReference type="Proteomes" id="UP000094580">
    <property type="component" value="Unassembled WGS sequence"/>
</dbReference>
<dbReference type="RefSeq" id="WP_025568687.1">
    <property type="nucleotide sequence ID" value="NZ_MDKC01000003.1"/>
</dbReference>
<evidence type="ECO:0000313" key="1">
    <source>
        <dbReference type="EMBL" id="ODG93091.1"/>
    </source>
</evidence>
<dbReference type="SUPFAM" id="SSF69572">
    <property type="entry name" value="Activating enzymes of the ubiquitin-like proteins"/>
    <property type="match status" value="1"/>
</dbReference>
<organism evidence="1 2">
    <name type="scientific">Gottfriedia luciferensis</name>
    <dbReference type="NCBI Taxonomy" id="178774"/>
    <lineage>
        <taxon>Bacteria</taxon>
        <taxon>Bacillati</taxon>
        <taxon>Bacillota</taxon>
        <taxon>Bacilli</taxon>
        <taxon>Bacillales</taxon>
        <taxon>Bacillaceae</taxon>
        <taxon>Gottfriedia</taxon>
    </lineage>
</organism>
<dbReference type="Gene3D" id="3.40.50.720">
    <property type="entry name" value="NAD(P)-binding Rossmann-like Domain"/>
    <property type="match status" value="1"/>
</dbReference>